<dbReference type="Proteomes" id="UP000076079">
    <property type="component" value="Chromosome"/>
</dbReference>
<reference evidence="2" key="2">
    <citation type="submission" date="2016-04" db="EMBL/GenBank/DDBJ databases">
        <title>First Complete Genome Sequence of a Subdivision 6 Acidobacterium.</title>
        <authorList>
            <person name="Huang S."/>
            <person name="Vieira S."/>
            <person name="Bunk B."/>
            <person name="Riedel T."/>
            <person name="Sproeer C."/>
            <person name="Overmann J."/>
        </authorList>
    </citation>
    <scope>NUCLEOTIDE SEQUENCE [LARGE SCALE GENOMIC DNA]</scope>
    <source>
        <strain evidence="2">DSM 100886 HEG_-6_39</strain>
    </source>
</reference>
<keyword evidence="2" id="KW-1185">Reference proteome</keyword>
<reference evidence="1 2" key="1">
    <citation type="journal article" date="2016" name="Genome Announc.">
        <title>First Complete Genome Sequence of a Subdivision 6 Acidobacterium Strain.</title>
        <authorList>
            <person name="Huang S."/>
            <person name="Vieira S."/>
            <person name="Bunk B."/>
            <person name="Riedel T."/>
            <person name="Sproer C."/>
            <person name="Overmann J."/>
        </authorList>
    </citation>
    <scope>NUCLEOTIDE SEQUENCE [LARGE SCALE GENOMIC DNA]</scope>
    <source>
        <strain evidence="2">DSM 100886 HEG_-6_39</strain>
    </source>
</reference>
<dbReference type="KEGG" id="abac:LuPra_05465"/>
<protein>
    <submittedName>
        <fullName evidence="1">Uncharacterized protein</fullName>
    </submittedName>
</protein>
<proteinExistence type="predicted"/>
<sequence length="177" mass="19339">MLVDRLVAIVGEQALTWRDVEAARLLGSVPAGGTSADGVERLVTRELMHIEVERLAVVAPMPALVEERLDRARQRAGGPGAFTLALQSLGLTELEAREWVADDLRMEVYVDQRFTAPAQPTDVEVAAAAVREGAREPSPDQLREARRRIVEARRAALVADWLAGIRERTSVQIAGGR</sequence>
<organism evidence="1 2">
    <name type="scientific">Luteitalea pratensis</name>
    <dbReference type="NCBI Taxonomy" id="1855912"/>
    <lineage>
        <taxon>Bacteria</taxon>
        <taxon>Pseudomonadati</taxon>
        <taxon>Acidobacteriota</taxon>
        <taxon>Vicinamibacteria</taxon>
        <taxon>Vicinamibacterales</taxon>
        <taxon>Vicinamibacteraceae</taxon>
        <taxon>Luteitalea</taxon>
    </lineage>
</organism>
<dbReference type="AlphaFoldDB" id="A0A143PUD4"/>
<dbReference type="SUPFAM" id="SSF109998">
    <property type="entry name" value="Triger factor/SurA peptide-binding domain-like"/>
    <property type="match status" value="1"/>
</dbReference>
<dbReference type="EMBL" id="CP015136">
    <property type="protein sequence ID" value="AMY12192.1"/>
    <property type="molecule type" value="Genomic_DNA"/>
</dbReference>
<gene>
    <name evidence="1" type="ORF">LuPra_05465</name>
</gene>
<evidence type="ECO:0000313" key="2">
    <source>
        <dbReference type="Proteomes" id="UP000076079"/>
    </source>
</evidence>
<accession>A0A143PUD4</accession>
<dbReference type="InterPro" id="IPR027304">
    <property type="entry name" value="Trigger_fact/SurA_dom_sf"/>
</dbReference>
<dbReference type="STRING" id="1855912.LuPra_05465"/>
<evidence type="ECO:0000313" key="1">
    <source>
        <dbReference type="EMBL" id="AMY12192.1"/>
    </source>
</evidence>
<dbReference type="Gene3D" id="1.10.4030.10">
    <property type="entry name" value="Porin chaperone SurA, peptide-binding domain"/>
    <property type="match status" value="1"/>
</dbReference>
<name>A0A143PUD4_LUTPR</name>